<reference evidence="3" key="1">
    <citation type="journal article" date="2019" name="PLoS Negl. Trop. Dis.">
        <title>Revisiting the worldwide diversity of Leptospira species in the environment.</title>
        <authorList>
            <person name="Vincent A.T."/>
            <person name="Schiettekatte O."/>
            <person name="Bourhy P."/>
            <person name="Veyrier F.J."/>
            <person name="Picardeau M."/>
        </authorList>
    </citation>
    <scope>NUCLEOTIDE SEQUENCE [LARGE SCALE GENOMIC DNA]</scope>
    <source>
        <strain evidence="3">201800277</strain>
    </source>
</reference>
<name>A0A2M9XYZ4_9LEPT</name>
<keyword evidence="4" id="KW-1185">Reference proteome</keyword>
<dbReference type="RefSeq" id="WP_100791598.1">
    <property type="nucleotide sequence ID" value="NZ_NPDQ01000007.1"/>
</dbReference>
<dbReference type="AlphaFoldDB" id="A0A2M9XYZ4"/>
<dbReference type="InterPro" id="IPR036873">
    <property type="entry name" value="Rhodanese-like_dom_sf"/>
</dbReference>
<dbReference type="Proteomes" id="UP000297891">
    <property type="component" value="Unassembled WGS sequence"/>
</dbReference>
<proteinExistence type="predicted"/>
<dbReference type="PROSITE" id="PS50206">
    <property type="entry name" value="RHODANESE_3"/>
    <property type="match status" value="1"/>
</dbReference>
<dbReference type="EMBL" id="RQFP01000001">
    <property type="protein sequence ID" value="TGK95375.1"/>
    <property type="molecule type" value="Genomic_DNA"/>
</dbReference>
<dbReference type="PROSITE" id="PS51257">
    <property type="entry name" value="PROKAR_LIPOPROTEIN"/>
    <property type="match status" value="1"/>
</dbReference>
<sequence length="528" mass="56910">MIQKWIQSITTVLLLSFSVSCAEKKDDNNTLLAGLLLFAANQVKVSSATDLVNESADDYNENNWGLITGSTLNRFVSDWQANKPSHITGNLIILQTDVANRRTGDSPGRKPYVKSDPEKGVYVYLLNDYTPSGLPSGGFRFNQTRDSGLFNNSVRYQANGEFVDDWLNTYGINPTKDLIVFAAGTGNGTIPASALVASGAGLAGAIQDITRGVYWLRYWGVNIKNLAILNGNLRSNFVLTYPTQTSDSKSSLPAKGNFSVKSIRVDNTIITSGLEDIYEIAKNNLEAQIPGLTTKQFLIDARPTSQFGTGRSAGIVANGSATTYITTGWDSNGGPVQWGLTGDINIDLNAGKTFVPFEGNIKGAVSFPWLALFEGFTDAGGVADDAAAEAAFNIGYRYKSKSALKTIFTNKGYTSGATVVSQCRTNFEAQVNGFAAINILGYPTTYYDGSLVEWTSLVASHPSSSLNKVPTDFKWRTDVNTVSVHDYNPQITNAGAAGGAIARVKSAEVNLTATTTKKFIQEDKAYKY</sequence>
<evidence type="ECO:0000256" key="1">
    <source>
        <dbReference type="SAM" id="SignalP"/>
    </source>
</evidence>
<comment type="caution">
    <text evidence="3">The sequence shown here is derived from an EMBL/GenBank/DDBJ whole genome shotgun (WGS) entry which is preliminary data.</text>
</comment>
<dbReference type="Gene3D" id="3.40.250.10">
    <property type="entry name" value="Rhodanese-like domain"/>
    <property type="match status" value="1"/>
</dbReference>
<gene>
    <name evidence="3" type="ORF">EHQ30_01695</name>
</gene>
<evidence type="ECO:0000259" key="2">
    <source>
        <dbReference type="PROSITE" id="PS50206"/>
    </source>
</evidence>
<keyword evidence="1" id="KW-0732">Signal</keyword>
<accession>A0A2M9XYZ4</accession>
<feature type="domain" description="Rhodanese" evidence="2">
    <location>
        <begin position="358"/>
        <end position="459"/>
    </location>
</feature>
<evidence type="ECO:0000313" key="4">
    <source>
        <dbReference type="Proteomes" id="UP000297891"/>
    </source>
</evidence>
<protein>
    <submittedName>
        <fullName evidence="3">Sulfurtransferase</fullName>
    </submittedName>
</protein>
<evidence type="ECO:0000313" key="3">
    <source>
        <dbReference type="EMBL" id="TGK95375.1"/>
    </source>
</evidence>
<dbReference type="InterPro" id="IPR001763">
    <property type="entry name" value="Rhodanese-like_dom"/>
</dbReference>
<keyword evidence="3" id="KW-0808">Transferase</keyword>
<feature type="signal peptide" evidence="1">
    <location>
        <begin position="1"/>
        <end position="22"/>
    </location>
</feature>
<organism evidence="3 4">
    <name type="scientific">Leptospira brenneri</name>
    <dbReference type="NCBI Taxonomy" id="2023182"/>
    <lineage>
        <taxon>Bacteria</taxon>
        <taxon>Pseudomonadati</taxon>
        <taxon>Spirochaetota</taxon>
        <taxon>Spirochaetia</taxon>
        <taxon>Leptospirales</taxon>
        <taxon>Leptospiraceae</taxon>
        <taxon>Leptospira</taxon>
    </lineage>
</organism>
<dbReference type="SUPFAM" id="SSF52821">
    <property type="entry name" value="Rhodanese/Cell cycle control phosphatase"/>
    <property type="match status" value="1"/>
</dbReference>
<dbReference type="GO" id="GO:0016740">
    <property type="term" value="F:transferase activity"/>
    <property type="evidence" value="ECO:0007669"/>
    <property type="project" value="UniProtKB-KW"/>
</dbReference>
<feature type="chain" id="PRO_5044383688" evidence="1">
    <location>
        <begin position="23"/>
        <end position="528"/>
    </location>
</feature>
<dbReference type="OrthoDB" id="315782at2"/>